<dbReference type="Proteomes" id="UP000032675">
    <property type="component" value="Unassembled WGS sequence"/>
</dbReference>
<proteinExistence type="predicted"/>
<gene>
    <name evidence="2" type="ORF">Geu3261_0245_004</name>
</gene>
<dbReference type="RefSeq" id="WP_048852163.1">
    <property type="nucleotide sequence ID" value="NZ_BANI01000210.1"/>
</dbReference>
<dbReference type="SUPFAM" id="SSF51230">
    <property type="entry name" value="Single hybrid motif"/>
    <property type="match status" value="1"/>
</dbReference>
<accession>A0A0D6Q2U0</accession>
<sequence length="152" mass="15922">MNNRSEQLVPHFDRLPEPEQITQMATWLAQARLDSLELTNEAAGLKLRIRVGQADTGLPAAQAAAPQAHAGAGHVAVRTPYFGHLCLTHPLRDTPFAPVGTKVAQGDVVALLTLDSLQVPVTAPAAGTVVDVVGQPGALVGYGATVMHIQPD</sequence>
<comment type="caution">
    <text evidence="2">The sequence shown here is derived from an EMBL/GenBank/DDBJ whole genome shotgun (WGS) entry which is preliminary data.</text>
</comment>
<dbReference type="InterPro" id="IPR011053">
    <property type="entry name" value="Single_hybrid_motif"/>
</dbReference>
<organism evidence="2 3">
    <name type="scientific">Komagataeibacter europaeus NBRC 3261</name>
    <dbReference type="NCBI Taxonomy" id="1234669"/>
    <lineage>
        <taxon>Bacteria</taxon>
        <taxon>Pseudomonadati</taxon>
        <taxon>Pseudomonadota</taxon>
        <taxon>Alphaproteobacteria</taxon>
        <taxon>Acetobacterales</taxon>
        <taxon>Acetobacteraceae</taxon>
        <taxon>Komagataeibacter</taxon>
    </lineage>
</organism>
<dbReference type="Pfam" id="PF00364">
    <property type="entry name" value="Biotin_lipoyl"/>
    <property type="match status" value="1"/>
</dbReference>
<feature type="domain" description="Lipoyl-binding" evidence="1">
    <location>
        <begin position="94"/>
        <end position="149"/>
    </location>
</feature>
<dbReference type="EMBL" id="BANI01000210">
    <property type="protein sequence ID" value="GAN97749.1"/>
    <property type="molecule type" value="Genomic_DNA"/>
</dbReference>
<evidence type="ECO:0000313" key="2">
    <source>
        <dbReference type="EMBL" id="GAN97749.1"/>
    </source>
</evidence>
<evidence type="ECO:0000259" key="1">
    <source>
        <dbReference type="Pfam" id="PF00364"/>
    </source>
</evidence>
<reference evidence="2 3" key="1">
    <citation type="submission" date="2012-11" db="EMBL/GenBank/DDBJ databases">
        <title>Whole genome sequence of Gluconacetobacter europaeus NBRC3261.</title>
        <authorList>
            <person name="Azuma Y."/>
            <person name="Higashiura N."/>
            <person name="Hirakawa H."/>
            <person name="Matsushita K."/>
        </authorList>
    </citation>
    <scope>NUCLEOTIDE SEQUENCE [LARGE SCALE GENOMIC DNA]</scope>
    <source>
        <strain evidence="2 3">NBRC 3261</strain>
    </source>
</reference>
<evidence type="ECO:0000313" key="3">
    <source>
        <dbReference type="Proteomes" id="UP000032675"/>
    </source>
</evidence>
<dbReference type="Gene3D" id="2.40.50.100">
    <property type="match status" value="1"/>
</dbReference>
<protein>
    <submittedName>
        <fullName evidence="2">Acetyl-CoA carboxylase biotin carboxyl carrier protein</fullName>
    </submittedName>
</protein>
<dbReference type="InterPro" id="IPR000089">
    <property type="entry name" value="Biotin_lipoyl"/>
</dbReference>
<dbReference type="AlphaFoldDB" id="A0A0D6Q2U0"/>
<name>A0A0D6Q2U0_KOMEU</name>